<organism evidence="4">
    <name type="scientific">Bigelowiella natans</name>
    <name type="common">Pedinomonas minutissima</name>
    <name type="synonym">Chlorarachnion sp. (strain CCMP621)</name>
    <dbReference type="NCBI Taxonomy" id="227086"/>
    <lineage>
        <taxon>Eukaryota</taxon>
        <taxon>Sar</taxon>
        <taxon>Rhizaria</taxon>
        <taxon>Cercozoa</taxon>
        <taxon>Chlorarachniophyceae</taxon>
        <taxon>Bigelowiella</taxon>
    </lineage>
</organism>
<gene>
    <name evidence="4" type="ORF">BIGN1055_LOCUS691</name>
</gene>
<evidence type="ECO:0000313" key="4">
    <source>
        <dbReference type="EMBL" id="CAD9578714.1"/>
    </source>
</evidence>
<evidence type="ECO:0000259" key="3">
    <source>
        <dbReference type="PROSITE" id="PS51518"/>
    </source>
</evidence>
<feature type="coiled-coil region" evidence="1">
    <location>
        <begin position="55"/>
        <end position="89"/>
    </location>
</feature>
<evidence type="ECO:0000256" key="2">
    <source>
        <dbReference type="SAM" id="MobiDB-lite"/>
    </source>
</evidence>
<sequence>MVATVAPGKASGSVVFPNKVLRAGTTYKLEWHTAEDGLAIKRISESPSFEVVSRKVENNRMIVALKKKIQELEGDIQKKNSEVWEWKKENQGKLVTLETLKRQNMAKIATLEKLFHESQRKLLTGERKVKTMRSEIDSLKSNLHETKRELQKRVASVTDLQGVIEIQQKTHRSEVKSLKEEIGRLKNQEPRRKRGREDEDPEILPGTSVKASWKHSEKSYHATVYAINADGTFHLIYGDNDEWPNCPRHAIKEITARPKKAKTEKTGALKVGTPVKAQKNSGTEWIHAEVFSVNDCGTYHVIYADSTEWEKCPRSKIKITP</sequence>
<proteinExistence type="predicted"/>
<feature type="region of interest" description="Disordered" evidence="2">
    <location>
        <begin position="180"/>
        <end position="205"/>
    </location>
</feature>
<dbReference type="InterPro" id="IPR010750">
    <property type="entry name" value="SGF29_tudor-like_dom"/>
</dbReference>
<feature type="domain" description="SGF29 C-terminal" evidence="3">
    <location>
        <begin position="265"/>
        <end position="321"/>
    </location>
</feature>
<evidence type="ECO:0000256" key="1">
    <source>
        <dbReference type="SAM" id="Coils"/>
    </source>
</evidence>
<dbReference type="Gene3D" id="2.30.30.140">
    <property type="match status" value="2"/>
</dbReference>
<dbReference type="PROSITE" id="PS51518">
    <property type="entry name" value="SGF29_C"/>
    <property type="match status" value="1"/>
</dbReference>
<accession>A0A7S2KJE1</accession>
<protein>
    <recommendedName>
        <fullName evidence="3">SGF29 C-terminal domain-containing protein</fullName>
    </recommendedName>
</protein>
<dbReference type="AlphaFoldDB" id="A0A7S2KJE1"/>
<feature type="compositionally biased region" description="Basic and acidic residues" evidence="2">
    <location>
        <begin position="180"/>
        <end position="190"/>
    </location>
</feature>
<keyword evidence="1" id="KW-0175">Coiled coil</keyword>
<dbReference type="EMBL" id="HBHA01001083">
    <property type="protein sequence ID" value="CAD9578714.1"/>
    <property type="molecule type" value="Transcribed_RNA"/>
</dbReference>
<reference evidence="4" key="1">
    <citation type="submission" date="2021-01" db="EMBL/GenBank/DDBJ databases">
        <authorList>
            <person name="Corre E."/>
            <person name="Pelletier E."/>
            <person name="Niang G."/>
            <person name="Scheremetjew M."/>
            <person name="Finn R."/>
            <person name="Kale V."/>
            <person name="Holt S."/>
            <person name="Cochrane G."/>
            <person name="Meng A."/>
            <person name="Brown T."/>
            <person name="Cohen L."/>
        </authorList>
    </citation>
    <scope>NUCLEOTIDE SEQUENCE</scope>
    <source>
        <strain evidence="4">CCMP1258.1</strain>
    </source>
</reference>
<dbReference type="Gene3D" id="1.10.287.1490">
    <property type="match status" value="1"/>
</dbReference>
<name>A0A7S2KJE1_BIGNA</name>